<dbReference type="PANTHER" id="PTHR11439:SF521">
    <property type="entry name" value="RNA-DIRECTED DNA POLYMERASE"/>
    <property type="match status" value="1"/>
</dbReference>
<evidence type="ECO:0000259" key="1">
    <source>
        <dbReference type="Pfam" id="PF07727"/>
    </source>
</evidence>
<dbReference type="CDD" id="cd09272">
    <property type="entry name" value="RNase_HI_RT_Ty1"/>
    <property type="match status" value="1"/>
</dbReference>
<dbReference type="InterPro" id="IPR013103">
    <property type="entry name" value="RVT_2"/>
</dbReference>
<feature type="domain" description="Reverse transcriptase Ty1/copia-type" evidence="1">
    <location>
        <begin position="1"/>
        <end position="60"/>
    </location>
</feature>
<sequence length="320" mass="36415">MNVKTDLLNEDLEEEIYMEKPKVFVAQGKENKVCKLVKSLYSLKQAPKQWHQKFDQAINDKMIRSTKDMLKLKFDMKDMSLADVILGIKITRTQNGLVLSQAHYVDKILEKFNQRDTIIARTLIDTSHHLSKNRGDSVAQVEYSRIIGSLMYLMSCTRPDLAYAVSMLSRYTNNLLEESTSGYVFTLGGAAISWKSSKQTVIARSIIESEFIALDKSGEEVEWLRQFVVDIPKWPKPVTAISIHCDSQSAIGRAQSTMYNGKSRHIRRIRNMIRKLLSTGVISIDYVKSKDNIVDPLTKGLSRDLVYKSSKVMGLNPLNE</sequence>
<dbReference type="PANTHER" id="PTHR11439">
    <property type="entry name" value="GAG-POL-RELATED RETROTRANSPOSON"/>
    <property type="match status" value="1"/>
</dbReference>
<dbReference type="Proteomes" id="UP001172457">
    <property type="component" value="Chromosome 1"/>
</dbReference>
<gene>
    <name evidence="2" type="ORF">OSB04_000426</name>
</gene>
<reference evidence="2" key="1">
    <citation type="submission" date="2023-03" db="EMBL/GenBank/DDBJ databases">
        <title>Chromosome-scale reference genome and RAD-based genetic map of yellow starthistle (Centaurea solstitialis) reveal putative structural variation and QTLs associated with invader traits.</title>
        <authorList>
            <person name="Reatini B."/>
            <person name="Cang F.A."/>
            <person name="Jiang Q."/>
            <person name="Mckibben M.T.W."/>
            <person name="Barker M.S."/>
            <person name="Rieseberg L.H."/>
            <person name="Dlugosch K.M."/>
        </authorList>
    </citation>
    <scope>NUCLEOTIDE SEQUENCE</scope>
    <source>
        <strain evidence="2">CAN-66</strain>
        <tissue evidence="2">Leaf</tissue>
    </source>
</reference>
<dbReference type="AlphaFoldDB" id="A0AA38U0S7"/>
<name>A0AA38U0S7_9ASTR</name>
<dbReference type="EMBL" id="JARYMX010000001">
    <property type="protein sequence ID" value="KAJ9564460.1"/>
    <property type="molecule type" value="Genomic_DNA"/>
</dbReference>
<dbReference type="Pfam" id="PF07727">
    <property type="entry name" value="RVT_2"/>
    <property type="match status" value="1"/>
</dbReference>
<comment type="caution">
    <text evidence="2">The sequence shown here is derived from an EMBL/GenBank/DDBJ whole genome shotgun (WGS) entry which is preliminary data.</text>
</comment>
<evidence type="ECO:0000313" key="2">
    <source>
        <dbReference type="EMBL" id="KAJ9564460.1"/>
    </source>
</evidence>
<keyword evidence="3" id="KW-1185">Reference proteome</keyword>
<proteinExistence type="predicted"/>
<accession>A0AA38U0S7</accession>
<evidence type="ECO:0000313" key="3">
    <source>
        <dbReference type="Proteomes" id="UP001172457"/>
    </source>
</evidence>
<organism evidence="2 3">
    <name type="scientific">Centaurea solstitialis</name>
    <name type="common">yellow star-thistle</name>
    <dbReference type="NCBI Taxonomy" id="347529"/>
    <lineage>
        <taxon>Eukaryota</taxon>
        <taxon>Viridiplantae</taxon>
        <taxon>Streptophyta</taxon>
        <taxon>Embryophyta</taxon>
        <taxon>Tracheophyta</taxon>
        <taxon>Spermatophyta</taxon>
        <taxon>Magnoliopsida</taxon>
        <taxon>eudicotyledons</taxon>
        <taxon>Gunneridae</taxon>
        <taxon>Pentapetalae</taxon>
        <taxon>asterids</taxon>
        <taxon>campanulids</taxon>
        <taxon>Asterales</taxon>
        <taxon>Asteraceae</taxon>
        <taxon>Carduoideae</taxon>
        <taxon>Cardueae</taxon>
        <taxon>Centaureinae</taxon>
        <taxon>Centaurea</taxon>
    </lineage>
</organism>
<protein>
    <recommendedName>
        <fullName evidence="1">Reverse transcriptase Ty1/copia-type domain-containing protein</fullName>
    </recommendedName>
</protein>